<proteinExistence type="predicted"/>
<accession>A0A1J5NZD7</accession>
<comment type="caution">
    <text evidence="2">The sequence shown here is derived from an EMBL/GenBank/DDBJ whole genome shotgun (WGS) entry which is preliminary data.</text>
</comment>
<name>A0A1J5NZD7_9ZZZZ</name>
<evidence type="ECO:0000313" key="2">
    <source>
        <dbReference type="EMBL" id="OIQ63608.1"/>
    </source>
</evidence>
<protein>
    <submittedName>
        <fullName evidence="2">Uncharacterized protein</fullName>
    </submittedName>
</protein>
<reference evidence="2" key="1">
    <citation type="submission" date="2016-10" db="EMBL/GenBank/DDBJ databases">
        <title>Sequence of Gallionella enrichment culture.</title>
        <authorList>
            <person name="Poehlein A."/>
            <person name="Muehling M."/>
            <person name="Daniel R."/>
        </authorList>
    </citation>
    <scope>NUCLEOTIDE SEQUENCE</scope>
</reference>
<evidence type="ECO:0000256" key="1">
    <source>
        <dbReference type="SAM" id="MobiDB-lite"/>
    </source>
</evidence>
<dbReference type="AlphaFoldDB" id="A0A1J5NZD7"/>
<organism evidence="2">
    <name type="scientific">mine drainage metagenome</name>
    <dbReference type="NCBI Taxonomy" id="410659"/>
    <lineage>
        <taxon>unclassified sequences</taxon>
        <taxon>metagenomes</taxon>
        <taxon>ecological metagenomes</taxon>
    </lineage>
</organism>
<gene>
    <name evidence="2" type="ORF">GALL_548510</name>
</gene>
<feature type="region of interest" description="Disordered" evidence="1">
    <location>
        <begin position="1"/>
        <end position="33"/>
    </location>
</feature>
<dbReference type="EMBL" id="MLJW01008859">
    <property type="protein sequence ID" value="OIQ63608.1"/>
    <property type="molecule type" value="Genomic_DNA"/>
</dbReference>
<sequence length="85" mass="9427">MTIEIDSRVIQRLQRPDGDAEHQRAEADQPERQHQALFRSGLAGFAAAVSGGLWSKDCAHDLAPVMSISPSMAWCPMPQYSLQMM</sequence>